<dbReference type="EMBL" id="ML976734">
    <property type="protein sequence ID" value="KAF1967283.1"/>
    <property type="molecule type" value="Genomic_DNA"/>
</dbReference>
<feature type="signal peptide" evidence="10">
    <location>
        <begin position="1"/>
        <end position="21"/>
    </location>
</feature>
<feature type="modified residue" description="2',4',5'-topaquinone" evidence="8">
    <location>
        <position position="448"/>
    </location>
</feature>
<dbReference type="Pfam" id="PF09248">
    <property type="entry name" value="DUF1965"/>
    <property type="match status" value="1"/>
</dbReference>
<feature type="chain" id="PRO_5025414555" description="Amine oxidase" evidence="10">
    <location>
        <begin position="22"/>
        <end position="729"/>
    </location>
</feature>
<dbReference type="GO" id="GO:0008131">
    <property type="term" value="F:primary methylamine oxidase activity"/>
    <property type="evidence" value="ECO:0007669"/>
    <property type="project" value="InterPro"/>
</dbReference>
<evidence type="ECO:0000313" key="14">
    <source>
        <dbReference type="Proteomes" id="UP000800036"/>
    </source>
</evidence>
<organism evidence="13 14">
    <name type="scientific">Bimuria novae-zelandiae CBS 107.79</name>
    <dbReference type="NCBI Taxonomy" id="1447943"/>
    <lineage>
        <taxon>Eukaryota</taxon>
        <taxon>Fungi</taxon>
        <taxon>Dikarya</taxon>
        <taxon>Ascomycota</taxon>
        <taxon>Pezizomycotina</taxon>
        <taxon>Dothideomycetes</taxon>
        <taxon>Pleosporomycetidae</taxon>
        <taxon>Pleosporales</taxon>
        <taxon>Massarineae</taxon>
        <taxon>Didymosphaeriaceae</taxon>
        <taxon>Bimuria</taxon>
    </lineage>
</organism>
<comment type="PTM">
    <text evidence="8 9">Topaquinone (TPQ) is generated by copper-dependent autoxidation of a specific tyrosyl residue.</text>
</comment>
<feature type="active site" description="Schiff-base intermediate with substrate; via topaquinone" evidence="7">
    <location>
        <position position="448"/>
    </location>
</feature>
<keyword evidence="5 9" id="KW-0560">Oxidoreductase</keyword>
<dbReference type="GO" id="GO:0009308">
    <property type="term" value="P:amine metabolic process"/>
    <property type="evidence" value="ECO:0007669"/>
    <property type="project" value="UniProtKB-UniRule"/>
</dbReference>
<feature type="domain" description="DUF1965" evidence="12">
    <location>
        <begin position="221"/>
        <end position="288"/>
    </location>
</feature>
<evidence type="ECO:0000256" key="3">
    <source>
        <dbReference type="ARBA" id="ARBA00022723"/>
    </source>
</evidence>
<evidence type="ECO:0000256" key="5">
    <source>
        <dbReference type="ARBA" id="ARBA00023002"/>
    </source>
</evidence>
<evidence type="ECO:0000256" key="6">
    <source>
        <dbReference type="ARBA" id="ARBA00023008"/>
    </source>
</evidence>
<dbReference type="InterPro" id="IPR016182">
    <property type="entry name" value="Cu_amine_oxidase_N-reg"/>
</dbReference>
<dbReference type="PANTHER" id="PTHR10638:SF20">
    <property type="entry name" value="AMINE OXIDASE"/>
    <property type="match status" value="1"/>
</dbReference>
<keyword evidence="3 9" id="KW-0479">Metal-binding</keyword>
<accession>A0A6A5UQ14</accession>
<evidence type="ECO:0000256" key="8">
    <source>
        <dbReference type="PIRSR" id="PIRSR600269-51"/>
    </source>
</evidence>
<gene>
    <name evidence="13" type="ORF">BU23DRAFT_592705</name>
</gene>
<evidence type="ECO:0000259" key="11">
    <source>
        <dbReference type="Pfam" id="PF01179"/>
    </source>
</evidence>
<dbReference type="AlphaFoldDB" id="A0A6A5UQ14"/>
<dbReference type="GO" id="GO:0005886">
    <property type="term" value="C:plasma membrane"/>
    <property type="evidence" value="ECO:0007669"/>
    <property type="project" value="TreeGrafter"/>
</dbReference>
<protein>
    <recommendedName>
        <fullName evidence="9">Amine oxidase</fullName>
        <ecNumber evidence="9">1.4.3.-</ecNumber>
    </recommendedName>
</protein>
<dbReference type="EC" id="1.4.3.-" evidence="9"/>
<dbReference type="InterPro" id="IPR036460">
    <property type="entry name" value="Cu_amine_oxidase_C_sf"/>
</dbReference>
<dbReference type="OrthoDB" id="3341590at2759"/>
<evidence type="ECO:0000313" key="13">
    <source>
        <dbReference type="EMBL" id="KAF1967283.1"/>
    </source>
</evidence>
<evidence type="ECO:0000256" key="9">
    <source>
        <dbReference type="RuleBase" id="RU000672"/>
    </source>
</evidence>
<feature type="domain" description="Copper amine oxidase catalytic" evidence="11">
    <location>
        <begin position="305"/>
        <end position="694"/>
    </location>
</feature>
<evidence type="ECO:0000256" key="2">
    <source>
        <dbReference type="ARBA" id="ARBA00007983"/>
    </source>
</evidence>
<comment type="similarity">
    <text evidence="2 9">Belongs to the copper/topaquinone oxidase family.</text>
</comment>
<dbReference type="GO" id="GO:0048038">
    <property type="term" value="F:quinone binding"/>
    <property type="evidence" value="ECO:0007669"/>
    <property type="project" value="InterPro"/>
</dbReference>
<keyword evidence="4 7" id="KW-0801">TPQ</keyword>
<dbReference type="PRINTS" id="PR00766">
    <property type="entry name" value="CUDAOXIDASE"/>
</dbReference>
<dbReference type="GO" id="GO:0005507">
    <property type="term" value="F:copper ion binding"/>
    <property type="evidence" value="ECO:0007669"/>
    <property type="project" value="InterPro"/>
</dbReference>
<dbReference type="InterPro" id="IPR015798">
    <property type="entry name" value="Cu_amine_oxidase_C"/>
</dbReference>
<dbReference type="Proteomes" id="UP000800036">
    <property type="component" value="Unassembled WGS sequence"/>
</dbReference>
<evidence type="ECO:0000259" key="12">
    <source>
        <dbReference type="Pfam" id="PF09248"/>
    </source>
</evidence>
<feature type="active site" description="Proton acceptor" evidence="7">
    <location>
        <position position="372"/>
    </location>
</feature>
<comment type="cofactor">
    <cofactor evidence="1">
        <name>Cu cation</name>
        <dbReference type="ChEBI" id="CHEBI:23378"/>
    </cofactor>
</comment>
<name>A0A6A5UQ14_9PLEO</name>
<dbReference type="InterPro" id="IPR000269">
    <property type="entry name" value="Cu_amine_oxidase"/>
</dbReference>
<evidence type="ECO:0000256" key="7">
    <source>
        <dbReference type="PIRSR" id="PIRSR600269-50"/>
    </source>
</evidence>
<dbReference type="SUPFAM" id="SSF54416">
    <property type="entry name" value="Amine oxidase N-terminal region"/>
    <property type="match status" value="2"/>
</dbReference>
<dbReference type="FunFam" id="2.70.98.20:FF:000002">
    <property type="entry name" value="Amine oxidase"/>
    <property type="match status" value="1"/>
</dbReference>
<reference evidence="13" key="1">
    <citation type="journal article" date="2020" name="Stud. Mycol.">
        <title>101 Dothideomycetes genomes: a test case for predicting lifestyles and emergence of pathogens.</title>
        <authorList>
            <person name="Haridas S."/>
            <person name="Albert R."/>
            <person name="Binder M."/>
            <person name="Bloem J."/>
            <person name="Labutti K."/>
            <person name="Salamov A."/>
            <person name="Andreopoulos B."/>
            <person name="Baker S."/>
            <person name="Barry K."/>
            <person name="Bills G."/>
            <person name="Bluhm B."/>
            <person name="Cannon C."/>
            <person name="Castanera R."/>
            <person name="Culley D."/>
            <person name="Daum C."/>
            <person name="Ezra D."/>
            <person name="Gonzalez J."/>
            <person name="Henrissat B."/>
            <person name="Kuo A."/>
            <person name="Liang C."/>
            <person name="Lipzen A."/>
            <person name="Lutzoni F."/>
            <person name="Magnuson J."/>
            <person name="Mondo S."/>
            <person name="Nolan M."/>
            <person name="Ohm R."/>
            <person name="Pangilinan J."/>
            <person name="Park H.-J."/>
            <person name="Ramirez L."/>
            <person name="Alfaro M."/>
            <person name="Sun H."/>
            <person name="Tritt A."/>
            <person name="Yoshinaga Y."/>
            <person name="Zwiers L.-H."/>
            <person name="Turgeon B."/>
            <person name="Goodwin S."/>
            <person name="Spatafora J."/>
            <person name="Crous P."/>
            <person name="Grigoriev I."/>
        </authorList>
    </citation>
    <scope>NUCLEOTIDE SEQUENCE</scope>
    <source>
        <strain evidence="13">CBS 107.79</strain>
    </source>
</reference>
<keyword evidence="6 9" id="KW-0186">Copper</keyword>
<comment type="cofactor">
    <cofactor evidence="9">
        <name>Cu cation</name>
        <dbReference type="ChEBI" id="CHEBI:23378"/>
    </cofactor>
    <text evidence="9">Contains 1 topaquinone per subunit.</text>
</comment>
<evidence type="ECO:0000256" key="1">
    <source>
        <dbReference type="ARBA" id="ARBA00001935"/>
    </source>
</evidence>
<dbReference type="PANTHER" id="PTHR10638">
    <property type="entry name" value="COPPER AMINE OXIDASE"/>
    <property type="match status" value="1"/>
</dbReference>
<keyword evidence="10" id="KW-0732">Signal</keyword>
<dbReference type="Gene3D" id="3.10.450.40">
    <property type="match status" value="2"/>
</dbReference>
<dbReference type="SUPFAM" id="SSF49998">
    <property type="entry name" value="Amine oxidase catalytic domain"/>
    <property type="match status" value="1"/>
</dbReference>
<evidence type="ECO:0000256" key="10">
    <source>
        <dbReference type="SAM" id="SignalP"/>
    </source>
</evidence>
<sequence length="729" mass="81185">MQSIGSLTLVVIFLFFQTTIQDLTECATDQPTTNAPRKNVWRPLSEQEVLDVGNIVTQKFTLNPTPAPNTTETVAVRIEGVSLLQPNKSDVLPFLDGHANEPSRYARTTVLFLSLEGPSLREYVVGPLSGTNATQVVPLTFPFNNKQPGKSRYPSIRVPDSIDGWVAALSEEIANITSLIWNSTILEGGVGLRLGNVFFEEDGAQSSWATLLGRSSSFESVTLLPLGVFLHLDVTSLRWQDWKITGWYSRGVFYENTRDFEAAVSSADFENPPPNVDGPWISTDKQGELPLDNLPPPATVSGGKRRFSVDRNENYVSWMDFSFYTATSPKEGLSLHDVRYKGQRVLYELALQEALAHYAGADPVQSETLYFDTFGGLGSEMFPLVKDYDCPSHATYLDAGYPNAICLFEADTNFPIRRHTVWNPEKNYTSVAKNIVFTVRWISTVGNYDYLFDYNFFYDGAIEVSVRASGYISAAYYADNDDFGFRIHDFLSGSLHDHVMTFKADLDVLGEKNSVQKLEIIPATVEYPWSGGRTRHTMKLEKSFVTIEDDASIMWAPNDAAIYSIVNKDSPNKYGEYPGYRVKRSAGATHLTVKDSSNGGNALHYATADLFVTKQKDTEPKAADWANSFDVNDPLVDFSKFLDGESLEQEDLVLWFNLGMHHVPHTGDLPNTVMTSAHSAIRLEPINYLLNDPSVQSSQQIRINRTSGTIERFDAQSANCSVDLSAFIA</sequence>
<dbReference type="Pfam" id="PF01179">
    <property type="entry name" value="Cu_amine_oxid"/>
    <property type="match status" value="1"/>
</dbReference>
<keyword evidence="14" id="KW-1185">Reference proteome</keyword>
<dbReference type="Gene3D" id="2.70.98.20">
    <property type="entry name" value="Copper amine oxidase, catalytic domain"/>
    <property type="match status" value="1"/>
</dbReference>
<dbReference type="InterPro" id="IPR015328">
    <property type="entry name" value="DUF1965"/>
</dbReference>
<evidence type="ECO:0000256" key="4">
    <source>
        <dbReference type="ARBA" id="ARBA00022772"/>
    </source>
</evidence>
<proteinExistence type="inferred from homology"/>